<accession>A0A498H6B4</accession>
<dbReference type="PANTHER" id="PTHR30632">
    <property type="entry name" value="MOLYBDATE-BINDING PERIPLASMIC PROTEIN"/>
    <property type="match status" value="1"/>
</dbReference>
<dbReference type="GO" id="GO:0030973">
    <property type="term" value="F:molybdate ion binding"/>
    <property type="evidence" value="ECO:0007669"/>
    <property type="project" value="TreeGrafter"/>
</dbReference>
<dbReference type="PIRSF" id="PIRSF004846">
    <property type="entry name" value="ModA"/>
    <property type="match status" value="1"/>
</dbReference>
<evidence type="ECO:0000313" key="3">
    <source>
        <dbReference type="EMBL" id="RXE57360.1"/>
    </source>
</evidence>
<dbReference type="GO" id="GO:0046872">
    <property type="term" value="F:metal ion binding"/>
    <property type="evidence" value="ECO:0007669"/>
    <property type="project" value="UniProtKB-KW"/>
</dbReference>
<keyword evidence="2" id="KW-0732">Signal</keyword>
<sequence>MHNKRIVFMLLLVTCASVFICGCTGPAATAESNEATGESASLLVYCGAGMREPMDEIGTVFTEKYGNAVNYNFAGSSALLSQMELVKQGDVYMPGATSYFDAAREKGFVEKEELVVYHVPVIVVPKGNPANITCLADLARPGVKVELGDAEACAIGKLCDSLLAKNGIKDEVFANTVARTATVNELIVHTSLGQTDAAIVWEDLYESEKLDLVKIPKEQNIIKIVPIGSLTFSEQKELADQFVAFVSSDEGKAIFTAHGFTTYPDSYYGTV</sequence>
<dbReference type="SUPFAM" id="SSF53850">
    <property type="entry name" value="Periplasmic binding protein-like II"/>
    <property type="match status" value="1"/>
</dbReference>
<dbReference type="Gene3D" id="3.40.190.10">
    <property type="entry name" value="Periplasmic binding protein-like II"/>
    <property type="match status" value="2"/>
</dbReference>
<dbReference type="OrthoDB" id="15033at2157"/>
<dbReference type="NCBIfam" id="TIGR01256">
    <property type="entry name" value="modA"/>
    <property type="match status" value="1"/>
</dbReference>
<evidence type="ECO:0000313" key="4">
    <source>
        <dbReference type="Proteomes" id="UP000290932"/>
    </source>
</evidence>
<gene>
    <name evidence="3" type="ORF">ABH15_04530</name>
</gene>
<dbReference type="Proteomes" id="UP000290932">
    <property type="component" value="Unassembled WGS sequence"/>
</dbReference>
<proteinExistence type="predicted"/>
<dbReference type="GO" id="GO:0015689">
    <property type="term" value="P:molybdate ion transport"/>
    <property type="evidence" value="ECO:0007669"/>
    <property type="project" value="InterPro"/>
</dbReference>
<dbReference type="Pfam" id="PF13531">
    <property type="entry name" value="SBP_bac_11"/>
    <property type="match status" value="1"/>
</dbReference>
<comment type="caution">
    <text evidence="3">The sequence shown here is derived from an EMBL/GenBank/DDBJ whole genome shotgun (WGS) entry which is preliminary data.</text>
</comment>
<keyword evidence="1" id="KW-0479">Metal-binding</keyword>
<keyword evidence="4" id="KW-1185">Reference proteome</keyword>
<dbReference type="PROSITE" id="PS51257">
    <property type="entry name" value="PROKAR_LIPOPROTEIN"/>
    <property type="match status" value="1"/>
</dbReference>
<evidence type="ECO:0000256" key="1">
    <source>
        <dbReference type="ARBA" id="ARBA00022723"/>
    </source>
</evidence>
<organism evidence="3 4">
    <name type="scientific">Methanoculleus taiwanensis</name>
    <dbReference type="NCBI Taxonomy" id="1550565"/>
    <lineage>
        <taxon>Archaea</taxon>
        <taxon>Methanobacteriati</taxon>
        <taxon>Methanobacteriota</taxon>
        <taxon>Stenosarchaea group</taxon>
        <taxon>Methanomicrobia</taxon>
        <taxon>Methanomicrobiales</taxon>
        <taxon>Methanomicrobiaceae</taxon>
        <taxon>Methanoculleus</taxon>
    </lineage>
</organism>
<dbReference type="InterPro" id="IPR050682">
    <property type="entry name" value="ModA/WtpA"/>
</dbReference>
<dbReference type="PANTHER" id="PTHR30632:SF0">
    <property type="entry name" value="SULFATE-BINDING PROTEIN"/>
    <property type="match status" value="1"/>
</dbReference>
<dbReference type="CDD" id="cd13517">
    <property type="entry name" value="PBP2_ModA3_like"/>
    <property type="match status" value="1"/>
</dbReference>
<dbReference type="RefSeq" id="WP_128693157.1">
    <property type="nucleotide sequence ID" value="NZ_LHQS01000001.1"/>
</dbReference>
<name>A0A498H6B4_9EURY</name>
<evidence type="ECO:0000256" key="2">
    <source>
        <dbReference type="ARBA" id="ARBA00022729"/>
    </source>
</evidence>
<dbReference type="InterPro" id="IPR005950">
    <property type="entry name" value="ModA"/>
</dbReference>
<reference evidence="3 4" key="1">
    <citation type="journal article" date="2015" name="Int. J. Syst. Evol. Microbiol.">
        <title>Methanoculleus taiwanensis sp. nov., a methanogen isolated from deep marine sediment at the deformation front area near Taiwan.</title>
        <authorList>
            <person name="Weng C.Y."/>
            <person name="Chen S.C."/>
            <person name="Lai M.C."/>
            <person name="Wu S.Y."/>
            <person name="Lin S."/>
            <person name="Yang T.F."/>
            <person name="Chen P.C."/>
        </authorList>
    </citation>
    <scope>NUCLEOTIDE SEQUENCE [LARGE SCALE GENOMIC DNA]</scope>
    <source>
        <strain evidence="3 4">CYW4</strain>
    </source>
</reference>
<dbReference type="EMBL" id="LHQS01000001">
    <property type="protein sequence ID" value="RXE57360.1"/>
    <property type="molecule type" value="Genomic_DNA"/>
</dbReference>
<protein>
    <submittedName>
        <fullName evidence="3">Molybdenum ABC transporter substrate-binding protein</fullName>
    </submittedName>
</protein>
<dbReference type="AlphaFoldDB" id="A0A498H6B4"/>